<evidence type="ECO:0000313" key="2">
    <source>
        <dbReference type="Proteomes" id="UP000683417"/>
    </source>
</evidence>
<evidence type="ECO:0000313" key="1">
    <source>
        <dbReference type="EMBL" id="CAD6500524.1"/>
    </source>
</evidence>
<proteinExistence type="predicted"/>
<protein>
    <submittedName>
        <fullName evidence="1">BgTH12-06234</fullName>
    </submittedName>
</protein>
<dbReference type="AlphaFoldDB" id="A0A9W4CXT8"/>
<organism evidence="1 2">
    <name type="scientific">Blumeria graminis f. sp. triticale</name>
    <dbReference type="NCBI Taxonomy" id="1689686"/>
    <lineage>
        <taxon>Eukaryota</taxon>
        <taxon>Fungi</taxon>
        <taxon>Dikarya</taxon>
        <taxon>Ascomycota</taxon>
        <taxon>Pezizomycotina</taxon>
        <taxon>Leotiomycetes</taxon>
        <taxon>Erysiphales</taxon>
        <taxon>Erysiphaceae</taxon>
        <taxon>Blumeria</taxon>
    </lineage>
</organism>
<dbReference type="Proteomes" id="UP000683417">
    <property type="component" value="Unassembled WGS sequence"/>
</dbReference>
<name>A0A9W4CXT8_BLUGR</name>
<dbReference type="EMBL" id="CAJHIT010000004">
    <property type="protein sequence ID" value="CAD6500524.1"/>
    <property type="molecule type" value="Genomic_DNA"/>
</dbReference>
<reference evidence="1" key="1">
    <citation type="submission" date="2020-10" db="EMBL/GenBank/DDBJ databases">
        <authorList>
            <person name="Muller C M."/>
        </authorList>
    </citation>
    <scope>NUCLEOTIDE SEQUENCE</scope>
    <source>
        <strain evidence="1">THUN-12</strain>
    </source>
</reference>
<sequence length="167" mass="18918">MNCQKIFLKNGAFKYITDYFKLHNHHHLINLYLKFFDYFRKIFEMRSANLASLSLFFGFLILESAADYVCSGGTRIPDNDVEARANQIYSRGVSLNASRTPGQDRVEDIEFDGDADSGDLAFTGDFYPQITSSGTYKITVDYPSKKILLLETTVFVGGNIVVNCKKH</sequence>
<gene>
    <name evidence="1" type="ORF">BGTH12_LOCUS1882</name>
</gene>
<comment type="caution">
    <text evidence="1">The sequence shown here is derived from an EMBL/GenBank/DDBJ whole genome shotgun (WGS) entry which is preliminary data.</text>
</comment>
<accession>A0A9W4CXT8</accession>